<evidence type="ECO:0000313" key="1">
    <source>
        <dbReference type="EMBL" id="PIS21793.1"/>
    </source>
</evidence>
<organism evidence="1 2">
    <name type="scientific">candidate division WWE3 bacterium CG08_land_8_20_14_0_20_41_15</name>
    <dbReference type="NCBI Taxonomy" id="1975086"/>
    <lineage>
        <taxon>Bacteria</taxon>
        <taxon>Katanobacteria</taxon>
    </lineage>
</organism>
<sequence length="80" mass="8884">CGRRFDKHAPYGGSLFDWVNGKRLFICDGFVFPGENAAQEKCPVCGQPFSEHPNAGPCRALPGVDTRGCNEYTPPPQRWE</sequence>
<evidence type="ECO:0000313" key="2">
    <source>
        <dbReference type="Proteomes" id="UP000231098"/>
    </source>
</evidence>
<feature type="non-terminal residue" evidence="1">
    <location>
        <position position="1"/>
    </location>
</feature>
<protein>
    <submittedName>
        <fullName evidence="1">Uncharacterized protein</fullName>
    </submittedName>
</protein>
<name>A0A2H0XA39_UNCKA</name>
<accession>A0A2H0XA39</accession>
<dbReference type="AlphaFoldDB" id="A0A2H0XA39"/>
<dbReference type="EMBL" id="PEYV01000016">
    <property type="protein sequence ID" value="PIS21793.1"/>
    <property type="molecule type" value="Genomic_DNA"/>
</dbReference>
<reference evidence="2" key="1">
    <citation type="submission" date="2017-09" db="EMBL/GenBank/DDBJ databases">
        <title>Depth-based differentiation of microbial function through sediment-hosted aquifers and enrichment of novel symbionts in the deep terrestrial subsurface.</title>
        <authorList>
            <person name="Probst A.J."/>
            <person name="Ladd B."/>
            <person name="Jarett J.K."/>
            <person name="Geller-Mcgrath D.E."/>
            <person name="Sieber C.M.K."/>
            <person name="Emerson J.B."/>
            <person name="Anantharaman K."/>
            <person name="Thomas B.C."/>
            <person name="Malmstrom R."/>
            <person name="Stieglmeier M."/>
            <person name="Klingl A."/>
            <person name="Woyke T."/>
            <person name="Ryan C.M."/>
            <person name="Banfield J.F."/>
        </authorList>
    </citation>
    <scope>NUCLEOTIDE SEQUENCE [LARGE SCALE GENOMIC DNA]</scope>
</reference>
<proteinExistence type="predicted"/>
<dbReference type="Proteomes" id="UP000231098">
    <property type="component" value="Unassembled WGS sequence"/>
</dbReference>
<comment type="caution">
    <text evidence="1">The sequence shown here is derived from an EMBL/GenBank/DDBJ whole genome shotgun (WGS) entry which is preliminary data.</text>
</comment>
<gene>
    <name evidence="1" type="ORF">COT51_00815</name>
</gene>